<evidence type="ECO:0000313" key="2">
    <source>
        <dbReference type="Proteomes" id="UP000321085"/>
    </source>
</evidence>
<dbReference type="EMBL" id="BJYU01000002">
    <property type="protein sequence ID" value="GEO12620.1"/>
    <property type="molecule type" value="Genomic_DNA"/>
</dbReference>
<accession>A0A512BKY6</accession>
<keyword evidence="2" id="KW-1185">Reference proteome</keyword>
<name>A0A512BKY6_9HYPH</name>
<dbReference type="AlphaFoldDB" id="A0A512BKY6"/>
<proteinExistence type="predicted"/>
<organism evidence="1 2">
    <name type="scientific">Microvirga aerophila</name>
    <dbReference type="NCBI Taxonomy" id="670291"/>
    <lineage>
        <taxon>Bacteria</taxon>
        <taxon>Pseudomonadati</taxon>
        <taxon>Pseudomonadota</taxon>
        <taxon>Alphaproteobacteria</taxon>
        <taxon>Hyphomicrobiales</taxon>
        <taxon>Methylobacteriaceae</taxon>
        <taxon>Microvirga</taxon>
    </lineage>
</organism>
<comment type="caution">
    <text evidence="1">The sequence shown here is derived from an EMBL/GenBank/DDBJ whole genome shotgun (WGS) entry which is preliminary data.</text>
</comment>
<reference evidence="1 2" key="1">
    <citation type="submission" date="2019-07" db="EMBL/GenBank/DDBJ databases">
        <title>Whole genome shotgun sequence of Microvirga aerophila NBRC 106136.</title>
        <authorList>
            <person name="Hosoyama A."/>
            <person name="Uohara A."/>
            <person name="Ohji S."/>
            <person name="Ichikawa N."/>
        </authorList>
    </citation>
    <scope>NUCLEOTIDE SEQUENCE [LARGE SCALE GENOMIC DNA]</scope>
    <source>
        <strain evidence="1 2">NBRC 106136</strain>
    </source>
</reference>
<dbReference type="Proteomes" id="UP000321085">
    <property type="component" value="Unassembled WGS sequence"/>
</dbReference>
<protein>
    <submittedName>
        <fullName evidence="1">Uncharacterized protein</fullName>
    </submittedName>
</protein>
<sequence length="157" mass="17518">MAEKKAATLKKGRHWTQLLEDIEAASNDVAKATSAGWRAYRQELFGGDNPSVIRSRLAMTNNNMTAFKRYETLYQEFRVAFDTLPQDAATVTRIKRLAAELAATAKSFDFDVPAEVKAFLEAVQTGGAPLALLTDTVQSWLKANSALDSYRVWAWNR</sequence>
<evidence type="ECO:0000313" key="1">
    <source>
        <dbReference type="EMBL" id="GEO12620.1"/>
    </source>
</evidence>
<gene>
    <name evidence="1" type="ORF">MAE02_03160</name>
</gene>